<comment type="caution">
    <text evidence="3">The sequence shown here is derived from an EMBL/GenBank/DDBJ whole genome shotgun (WGS) entry which is preliminary data.</text>
</comment>
<dbReference type="PROSITE" id="PS00018">
    <property type="entry name" value="EF_HAND_1"/>
    <property type="match status" value="1"/>
</dbReference>
<dbReference type="Proteomes" id="UP000828390">
    <property type="component" value="Unassembled WGS sequence"/>
</dbReference>
<dbReference type="AlphaFoldDB" id="A0A9D4MJS5"/>
<gene>
    <name evidence="3" type="ORF">DPMN_001410</name>
</gene>
<dbReference type="EMBL" id="JAIWYP010000001">
    <property type="protein sequence ID" value="KAH3877536.1"/>
    <property type="molecule type" value="Genomic_DNA"/>
</dbReference>
<dbReference type="InterPro" id="IPR011992">
    <property type="entry name" value="EF-hand-dom_pair"/>
</dbReference>
<name>A0A9D4MJS5_DREPO</name>
<evidence type="ECO:0000313" key="3">
    <source>
        <dbReference type="EMBL" id="KAH3877536.1"/>
    </source>
</evidence>
<dbReference type="SUPFAM" id="SSF47473">
    <property type="entry name" value="EF-hand"/>
    <property type="match status" value="1"/>
</dbReference>
<dbReference type="Gene3D" id="1.10.238.10">
    <property type="entry name" value="EF-hand"/>
    <property type="match status" value="1"/>
</dbReference>
<organism evidence="3 4">
    <name type="scientific">Dreissena polymorpha</name>
    <name type="common">Zebra mussel</name>
    <name type="synonym">Mytilus polymorpha</name>
    <dbReference type="NCBI Taxonomy" id="45954"/>
    <lineage>
        <taxon>Eukaryota</taxon>
        <taxon>Metazoa</taxon>
        <taxon>Spiralia</taxon>
        <taxon>Lophotrochozoa</taxon>
        <taxon>Mollusca</taxon>
        <taxon>Bivalvia</taxon>
        <taxon>Autobranchia</taxon>
        <taxon>Heteroconchia</taxon>
        <taxon>Euheterodonta</taxon>
        <taxon>Imparidentia</taxon>
        <taxon>Neoheterodontei</taxon>
        <taxon>Myida</taxon>
        <taxon>Dreissenoidea</taxon>
        <taxon>Dreissenidae</taxon>
        <taxon>Dreissena</taxon>
    </lineage>
</organism>
<protein>
    <recommendedName>
        <fullName evidence="2">EF-hand domain-containing protein</fullName>
    </recommendedName>
</protein>
<evidence type="ECO:0000256" key="1">
    <source>
        <dbReference type="ARBA" id="ARBA00022837"/>
    </source>
</evidence>
<dbReference type="PROSITE" id="PS50222">
    <property type="entry name" value="EF_HAND_2"/>
    <property type="match status" value="1"/>
</dbReference>
<reference evidence="3" key="2">
    <citation type="submission" date="2020-11" db="EMBL/GenBank/DDBJ databases">
        <authorList>
            <person name="McCartney M.A."/>
            <person name="Auch B."/>
            <person name="Kono T."/>
            <person name="Mallez S."/>
            <person name="Becker A."/>
            <person name="Gohl D.M."/>
            <person name="Silverstein K.A.T."/>
            <person name="Koren S."/>
            <person name="Bechman K.B."/>
            <person name="Herman A."/>
            <person name="Abrahante J.E."/>
            <person name="Garbe J."/>
        </authorList>
    </citation>
    <scope>NUCLEOTIDE SEQUENCE</scope>
    <source>
        <strain evidence="3">Duluth1</strain>
        <tissue evidence="3">Whole animal</tissue>
    </source>
</reference>
<dbReference type="InterPro" id="IPR002048">
    <property type="entry name" value="EF_hand_dom"/>
</dbReference>
<accession>A0A9D4MJS5</accession>
<dbReference type="InterPro" id="IPR018247">
    <property type="entry name" value="EF_Hand_1_Ca_BS"/>
</dbReference>
<evidence type="ECO:0000313" key="4">
    <source>
        <dbReference type="Proteomes" id="UP000828390"/>
    </source>
</evidence>
<keyword evidence="1" id="KW-0106">Calcium</keyword>
<keyword evidence="4" id="KW-1185">Reference proteome</keyword>
<evidence type="ECO:0000259" key="2">
    <source>
        <dbReference type="PROSITE" id="PS50222"/>
    </source>
</evidence>
<reference evidence="3" key="1">
    <citation type="journal article" date="2019" name="bioRxiv">
        <title>The Genome of the Zebra Mussel, Dreissena polymorpha: A Resource for Invasive Species Research.</title>
        <authorList>
            <person name="McCartney M.A."/>
            <person name="Auch B."/>
            <person name="Kono T."/>
            <person name="Mallez S."/>
            <person name="Zhang Y."/>
            <person name="Obille A."/>
            <person name="Becker A."/>
            <person name="Abrahante J.E."/>
            <person name="Garbe J."/>
            <person name="Badalamenti J.P."/>
            <person name="Herman A."/>
            <person name="Mangelson H."/>
            <person name="Liachko I."/>
            <person name="Sullivan S."/>
            <person name="Sone E.D."/>
            <person name="Koren S."/>
            <person name="Silverstein K.A.T."/>
            <person name="Beckman K.B."/>
            <person name="Gohl D.M."/>
        </authorList>
    </citation>
    <scope>NUCLEOTIDE SEQUENCE</scope>
    <source>
        <strain evidence="3">Duluth1</strain>
        <tissue evidence="3">Whole animal</tissue>
    </source>
</reference>
<proteinExistence type="predicted"/>
<feature type="domain" description="EF-hand" evidence="2">
    <location>
        <begin position="12"/>
        <end position="47"/>
    </location>
</feature>
<sequence>MVHCVKKLGFEFNVHKLQEAMEEVDRDGNNSLDFFEYMLIIDGIYRGNGEFWFKPYLIILVLGKFGLMHLHKVYLQISLCSPHRLISDDIFCLNWLHLNDKINKGEKYCR</sequence>
<dbReference type="GO" id="GO:0005509">
    <property type="term" value="F:calcium ion binding"/>
    <property type="evidence" value="ECO:0007669"/>
    <property type="project" value="InterPro"/>
</dbReference>